<name>A0A7C9VE30_9HYPH</name>
<gene>
    <name evidence="3" type="ORF">G6N74_21610</name>
</gene>
<dbReference type="Pfam" id="PF22422">
    <property type="entry name" value="MGH1-like_GH"/>
    <property type="match status" value="1"/>
</dbReference>
<dbReference type="AlphaFoldDB" id="A0A7C9VE30"/>
<dbReference type="InterPro" id="IPR008928">
    <property type="entry name" value="6-hairpin_glycosidase_sf"/>
</dbReference>
<dbReference type="InterPro" id="IPR054491">
    <property type="entry name" value="MGH1-like_GH"/>
</dbReference>
<dbReference type="SUPFAM" id="SSF48208">
    <property type="entry name" value="Six-hairpin glycosidases"/>
    <property type="match status" value="1"/>
</dbReference>
<feature type="domain" description="Putative glycogen debranching enzyme N-terminal" evidence="1">
    <location>
        <begin position="32"/>
        <end position="222"/>
    </location>
</feature>
<evidence type="ECO:0000259" key="1">
    <source>
        <dbReference type="Pfam" id="PF14742"/>
    </source>
</evidence>
<dbReference type="Pfam" id="PF14742">
    <property type="entry name" value="GDE_N_bis"/>
    <property type="match status" value="1"/>
</dbReference>
<accession>A0A7C9VE30</accession>
<dbReference type="Gene3D" id="1.50.10.10">
    <property type="match status" value="1"/>
</dbReference>
<sequence>MAQLDERKLDPALALASLDDTAPREPHRQFALKHGDCFAVADAYGDIRGAGDGFFRDDTRVLSEFRLTVGGRPTSLLGASLSQDNVLFTTNLTNLPIENLEGREVPQGAVHIERVRLLWENRLYERVTISNYSQQDSTIALSLHFAADFRDMFEVRGSTRAKRGTVHEAETSTGSVVLRYEGLDKLVRVSVISFSHSADNLSAGRADFRLAVPKRGRQIFYIEAGPDVAGQPSRQRFRAAAARARFGMRAKRRHGATIHSSGRVFNDWVGRARADVALLTTELETGPYPYAGIPWFSTAFGRDGVISALQMLWLNPGLARGVLAFLAQHQATETSPFSDSQPGKIMHETRKGEMAALLELPFGRYYGGVDTTPLYIHLACAYANRTGDMAFMDTLWPSLCAAADWIEEASRLTGFLTYQRAADTGLANQGWKDSFDSVFHADGRIPKGPIALVEVQGYVFAAFKGLAELASRRGETEKAGHWAERAEAMRIAVERHFWIEDLGFYALALDGDGNPCIVRTSNAGHLLYVGLPEAGRAERVADQLLAAPFHSGWGLRTVADDAIFFNPMSYHNGSIWPHDTAICGAGLARYGVRDDLVRLMSGTFESAVHFNMRLPELFCGFTRAPGEAPIAYPVACLPQAWSAGSVFMLMQACLGLEIDGWNGEIHVDRPRLPIGIDNLTIRHLGVGANAVDLTFQRVGDRVGAFLASRDEGKVPLIVRT</sequence>
<organism evidence="3 4">
    <name type="scientific">Mesorhizobium zhangyense</name>
    <dbReference type="NCBI Taxonomy" id="1776730"/>
    <lineage>
        <taxon>Bacteria</taxon>
        <taxon>Pseudomonadati</taxon>
        <taxon>Pseudomonadota</taxon>
        <taxon>Alphaproteobacteria</taxon>
        <taxon>Hyphomicrobiales</taxon>
        <taxon>Phyllobacteriaceae</taxon>
        <taxon>Mesorhizobium</taxon>
    </lineage>
</organism>
<protein>
    <submittedName>
        <fullName evidence="3">Amylo-alpha-1,6-glucosidase</fullName>
    </submittedName>
</protein>
<comment type="caution">
    <text evidence="3">The sequence shown here is derived from an EMBL/GenBank/DDBJ whole genome shotgun (WGS) entry which is preliminary data.</text>
</comment>
<keyword evidence="4" id="KW-1185">Reference proteome</keyword>
<dbReference type="EMBL" id="JAAKZG010000010">
    <property type="protein sequence ID" value="NGN43667.1"/>
    <property type="molecule type" value="Genomic_DNA"/>
</dbReference>
<reference evidence="3 4" key="1">
    <citation type="submission" date="2020-02" db="EMBL/GenBank/DDBJ databases">
        <title>Genome sequence of the type strain CGMCC 1.15528 of Mesorhizobium zhangyense.</title>
        <authorList>
            <person name="Gao J."/>
            <person name="Sun J."/>
        </authorList>
    </citation>
    <scope>NUCLEOTIDE SEQUENCE [LARGE SCALE GENOMIC DNA]</scope>
    <source>
        <strain evidence="3 4">CGMCC 1.15528</strain>
    </source>
</reference>
<dbReference type="InterPro" id="IPR032856">
    <property type="entry name" value="GDE_N_bis"/>
</dbReference>
<evidence type="ECO:0000313" key="3">
    <source>
        <dbReference type="EMBL" id="NGN43667.1"/>
    </source>
</evidence>
<feature type="domain" description="Mannosylglycerate hydrolase MGH1-like glycoside hydrolase" evidence="2">
    <location>
        <begin position="305"/>
        <end position="607"/>
    </location>
</feature>
<dbReference type="Proteomes" id="UP000481252">
    <property type="component" value="Unassembled WGS sequence"/>
</dbReference>
<dbReference type="GO" id="GO:0005975">
    <property type="term" value="P:carbohydrate metabolic process"/>
    <property type="evidence" value="ECO:0007669"/>
    <property type="project" value="InterPro"/>
</dbReference>
<dbReference type="InterPro" id="IPR012341">
    <property type="entry name" value="6hp_glycosidase-like_sf"/>
</dbReference>
<dbReference type="RefSeq" id="WP_165120073.1">
    <property type="nucleotide sequence ID" value="NZ_JAAKZG010000010.1"/>
</dbReference>
<evidence type="ECO:0000259" key="2">
    <source>
        <dbReference type="Pfam" id="PF22422"/>
    </source>
</evidence>
<evidence type="ECO:0000313" key="4">
    <source>
        <dbReference type="Proteomes" id="UP000481252"/>
    </source>
</evidence>
<proteinExistence type="predicted"/>